<reference evidence="1" key="1">
    <citation type="journal article" date="2014" name="Front. Microbiol.">
        <title>High frequency of phylogenetically diverse reductive dehalogenase-homologous genes in deep subseafloor sedimentary metagenomes.</title>
        <authorList>
            <person name="Kawai M."/>
            <person name="Futagami T."/>
            <person name="Toyoda A."/>
            <person name="Takaki Y."/>
            <person name="Nishi S."/>
            <person name="Hori S."/>
            <person name="Arai W."/>
            <person name="Tsubouchi T."/>
            <person name="Morono Y."/>
            <person name="Uchiyama I."/>
            <person name="Ito T."/>
            <person name="Fujiyama A."/>
            <person name="Inagaki F."/>
            <person name="Takami H."/>
        </authorList>
    </citation>
    <scope>NUCLEOTIDE SEQUENCE</scope>
    <source>
        <strain evidence="1">Expedition CK06-06</strain>
    </source>
</reference>
<comment type="caution">
    <text evidence="1">The sequence shown here is derived from an EMBL/GenBank/DDBJ whole genome shotgun (WGS) entry which is preliminary data.</text>
</comment>
<gene>
    <name evidence="1" type="ORF">S03H2_50431</name>
</gene>
<sequence length="112" mass="12420">MEYISIDQLIASAPSVISRGTLGNVKQSFQLAKYRAETCSFGEMIDNLLFVGQGIDDIVDELAHAFHKGKIESADYDSYIQKIEAFQWRTVPKTIKEALIDKCSCEAAKKGA</sequence>
<organism evidence="1">
    <name type="scientific">marine sediment metagenome</name>
    <dbReference type="NCBI Taxonomy" id="412755"/>
    <lineage>
        <taxon>unclassified sequences</taxon>
        <taxon>metagenomes</taxon>
        <taxon>ecological metagenomes</taxon>
    </lineage>
</organism>
<name>X1IGF7_9ZZZZ</name>
<dbReference type="AlphaFoldDB" id="X1IGF7"/>
<dbReference type="EMBL" id="BARU01031926">
    <property type="protein sequence ID" value="GAH65204.1"/>
    <property type="molecule type" value="Genomic_DNA"/>
</dbReference>
<evidence type="ECO:0000313" key="1">
    <source>
        <dbReference type="EMBL" id="GAH65204.1"/>
    </source>
</evidence>
<protein>
    <submittedName>
        <fullName evidence="1">Uncharacterized protein</fullName>
    </submittedName>
</protein>
<proteinExistence type="predicted"/>
<accession>X1IGF7</accession>